<dbReference type="EMBL" id="CAKAEH010001274">
    <property type="protein sequence ID" value="CAG9533897.1"/>
    <property type="molecule type" value="Genomic_DNA"/>
</dbReference>
<dbReference type="Proteomes" id="UP000746747">
    <property type="component" value="Unassembled WGS sequence"/>
</dbReference>
<name>A0A8J2M572_9BILA</name>
<gene>
    <name evidence="1" type="ORF">CJOHNSTONI_LOCUS4085</name>
</gene>
<evidence type="ECO:0000313" key="1">
    <source>
        <dbReference type="EMBL" id="CAG9533897.1"/>
    </source>
</evidence>
<dbReference type="OrthoDB" id="10007415at2759"/>
<evidence type="ECO:0000313" key="2">
    <source>
        <dbReference type="Proteomes" id="UP000746747"/>
    </source>
</evidence>
<protein>
    <submittedName>
        <fullName evidence="1">Uncharacterized protein</fullName>
    </submittedName>
</protein>
<keyword evidence="2" id="KW-1185">Reference proteome</keyword>
<proteinExistence type="predicted"/>
<dbReference type="AlphaFoldDB" id="A0A8J2M572"/>
<organism evidence="1 2">
    <name type="scientific">Cercopithifilaria johnstoni</name>
    <dbReference type="NCBI Taxonomy" id="2874296"/>
    <lineage>
        <taxon>Eukaryota</taxon>
        <taxon>Metazoa</taxon>
        <taxon>Ecdysozoa</taxon>
        <taxon>Nematoda</taxon>
        <taxon>Chromadorea</taxon>
        <taxon>Rhabditida</taxon>
        <taxon>Spirurina</taxon>
        <taxon>Spiruromorpha</taxon>
        <taxon>Filarioidea</taxon>
        <taxon>Onchocercidae</taxon>
        <taxon>Cercopithifilaria</taxon>
    </lineage>
</organism>
<reference evidence="1" key="1">
    <citation type="submission" date="2021-09" db="EMBL/GenBank/DDBJ databases">
        <authorList>
            <consortium name="Pathogen Informatics"/>
        </authorList>
    </citation>
    <scope>NUCLEOTIDE SEQUENCE</scope>
</reference>
<comment type="caution">
    <text evidence="1">The sequence shown here is derived from an EMBL/GenBank/DDBJ whole genome shotgun (WGS) entry which is preliminary data.</text>
</comment>
<accession>A0A8J2M572</accession>
<sequence>MHNRYAVVEKIKENPLQCELVVISEENLAWYERNNTALTLSLPDVWSSQQKKLYHQINDNLLLNTFHAANYIHDK</sequence>